<keyword evidence="2" id="KW-1185">Reference proteome</keyword>
<name>A0ACD4NLL7_9HYPH</name>
<evidence type="ECO:0000313" key="1">
    <source>
        <dbReference type="EMBL" id="WAJ27711.1"/>
    </source>
</evidence>
<gene>
    <name evidence="1" type="ORF">OXU80_23175</name>
</gene>
<accession>A0ACD4NLL7</accession>
<reference evidence="1" key="1">
    <citation type="submission" date="2022-11" db="EMBL/GenBank/DDBJ databases">
        <title>beta-Carotene-producing bacterium, Jeongeuplla avenae sp. nov., alleviates the salt stress of Arabidopsis seedlings.</title>
        <authorList>
            <person name="Jiang L."/>
            <person name="Lee J."/>
        </authorList>
    </citation>
    <scope>NUCLEOTIDE SEQUENCE</scope>
    <source>
        <strain evidence="1">DY_R2A_6</strain>
    </source>
</reference>
<evidence type="ECO:0000313" key="2">
    <source>
        <dbReference type="Proteomes" id="UP001163223"/>
    </source>
</evidence>
<proteinExistence type="predicted"/>
<organism evidence="1 2">
    <name type="scientific">Antarcticirhabdus aurantiaca</name>
    <dbReference type="NCBI Taxonomy" id="2606717"/>
    <lineage>
        <taxon>Bacteria</taxon>
        <taxon>Pseudomonadati</taxon>
        <taxon>Pseudomonadota</taxon>
        <taxon>Alphaproteobacteria</taxon>
        <taxon>Hyphomicrobiales</taxon>
        <taxon>Aurantimonadaceae</taxon>
        <taxon>Antarcticirhabdus</taxon>
    </lineage>
</organism>
<dbReference type="EMBL" id="CP113520">
    <property type="protein sequence ID" value="WAJ27711.1"/>
    <property type="molecule type" value="Genomic_DNA"/>
</dbReference>
<dbReference type="Proteomes" id="UP001163223">
    <property type="component" value="Chromosome"/>
</dbReference>
<protein>
    <submittedName>
        <fullName evidence="1">GNAT family N-acetyltransferase</fullName>
    </submittedName>
</protein>
<sequence>MDRSIISDLRDVPQFVDVVSERIWREWWFQQGSTQAEIRARVAESLDARLIPFTLVAHREGVFVGTVSVIENDLAARPQYGPWVAAVFVEPERRGQGFGTALVTAATETGFLIGADRLYLCAAPTKSAFYERLGWCMTEADVDGLDILEKSA</sequence>